<dbReference type="Gene3D" id="3.30.450.40">
    <property type="match status" value="1"/>
</dbReference>
<dbReference type="PROSITE" id="PS51078">
    <property type="entry name" value="ICLR_ED"/>
    <property type="match status" value="1"/>
</dbReference>
<dbReference type="GO" id="GO:0045892">
    <property type="term" value="P:negative regulation of DNA-templated transcription"/>
    <property type="evidence" value="ECO:0007669"/>
    <property type="project" value="TreeGrafter"/>
</dbReference>
<dbReference type="GO" id="GO:0003700">
    <property type="term" value="F:DNA-binding transcription factor activity"/>
    <property type="evidence" value="ECO:0007669"/>
    <property type="project" value="TreeGrafter"/>
</dbReference>
<feature type="domain" description="HTH iclR-type" evidence="4">
    <location>
        <begin position="52"/>
        <end position="114"/>
    </location>
</feature>
<dbReference type="InterPro" id="IPR029016">
    <property type="entry name" value="GAF-like_dom_sf"/>
</dbReference>
<sequence length="306" mass="33398">MKESGKTRTLFRIRLTIDKNLKSSFEKREISVTTRTNAQAVSREREATTDEITALARGLAVLRRIATSDAPVSNRELAELTGIPKPTVSRITATLVSAGFLFQLPDSERFVLTASVLELSNGFLRNFDIRARSRPFLVELAEKTSLSVHLAVRDRLDMVAIDVIRPRSAVLVTRLETGSRMDIARTAVGRAYLAALEDDARRELIGALQAAAGDDWPFVVSRLNAALADIAQHGYAIAIGEWREELNAIAAGFVAPTGQCYAVNCGGSAHQCTPDFLRSVAVPALRECIAKITREIGAAAWPNRAR</sequence>
<evidence type="ECO:0000259" key="4">
    <source>
        <dbReference type="PROSITE" id="PS51077"/>
    </source>
</evidence>
<dbReference type="InterPro" id="IPR036390">
    <property type="entry name" value="WH_DNA-bd_sf"/>
</dbReference>
<dbReference type="InterPro" id="IPR036388">
    <property type="entry name" value="WH-like_DNA-bd_sf"/>
</dbReference>
<keyword evidence="3" id="KW-0804">Transcription</keyword>
<feature type="domain" description="IclR-ED" evidence="5">
    <location>
        <begin position="115"/>
        <end position="298"/>
    </location>
</feature>
<dbReference type="SUPFAM" id="SSF55781">
    <property type="entry name" value="GAF domain-like"/>
    <property type="match status" value="1"/>
</dbReference>
<evidence type="ECO:0000256" key="2">
    <source>
        <dbReference type="ARBA" id="ARBA00023125"/>
    </source>
</evidence>
<dbReference type="SUPFAM" id="SSF46785">
    <property type="entry name" value="Winged helix' DNA-binding domain"/>
    <property type="match status" value="1"/>
</dbReference>
<dbReference type="Pfam" id="PF01614">
    <property type="entry name" value="IclR_C"/>
    <property type="match status" value="1"/>
</dbReference>
<keyword evidence="1" id="KW-0805">Transcription regulation</keyword>
<evidence type="ECO:0000256" key="1">
    <source>
        <dbReference type="ARBA" id="ARBA00023015"/>
    </source>
</evidence>
<dbReference type="SMART" id="SM00346">
    <property type="entry name" value="HTH_ICLR"/>
    <property type="match status" value="1"/>
</dbReference>
<keyword evidence="7" id="KW-1185">Reference proteome</keyword>
<dbReference type="PANTHER" id="PTHR30136:SF33">
    <property type="entry name" value="TRANSCRIPTIONAL REGULATORY PROTEIN"/>
    <property type="match status" value="1"/>
</dbReference>
<evidence type="ECO:0000259" key="5">
    <source>
        <dbReference type="PROSITE" id="PS51078"/>
    </source>
</evidence>
<dbReference type="PANTHER" id="PTHR30136">
    <property type="entry name" value="HELIX-TURN-HELIX TRANSCRIPTIONAL REGULATOR, ICLR FAMILY"/>
    <property type="match status" value="1"/>
</dbReference>
<keyword evidence="2" id="KW-0238">DNA-binding</keyword>
<organism evidence="6 7">
    <name type="scientific">Burkholderia thailandensis (strain ATCC 700388 / DSM 13276 / CCUG 48851 / CIP 106301 / E264)</name>
    <dbReference type="NCBI Taxonomy" id="271848"/>
    <lineage>
        <taxon>Bacteria</taxon>
        <taxon>Pseudomonadati</taxon>
        <taxon>Pseudomonadota</taxon>
        <taxon>Betaproteobacteria</taxon>
        <taxon>Burkholderiales</taxon>
        <taxon>Burkholderiaceae</taxon>
        <taxon>Burkholderia</taxon>
        <taxon>pseudomallei group</taxon>
    </lineage>
</organism>
<dbReference type="KEGG" id="bte:BTH_I2865"/>
<dbReference type="Gene3D" id="1.10.10.10">
    <property type="entry name" value="Winged helix-like DNA-binding domain superfamily/Winged helix DNA-binding domain"/>
    <property type="match status" value="1"/>
</dbReference>
<dbReference type="Proteomes" id="UP000001930">
    <property type="component" value="Chromosome I"/>
</dbReference>
<dbReference type="HOGENOM" id="CLU_062618_0_0_4"/>
<protein>
    <submittedName>
        <fullName evidence="6">Transcriptional regulator, putative</fullName>
    </submittedName>
</protein>
<dbReference type="AlphaFoldDB" id="Q2SUM2"/>
<dbReference type="Pfam" id="PF09339">
    <property type="entry name" value="HTH_IclR"/>
    <property type="match status" value="1"/>
</dbReference>
<evidence type="ECO:0000256" key="3">
    <source>
        <dbReference type="ARBA" id="ARBA00023163"/>
    </source>
</evidence>
<dbReference type="GO" id="GO:0003677">
    <property type="term" value="F:DNA binding"/>
    <property type="evidence" value="ECO:0007669"/>
    <property type="project" value="UniProtKB-KW"/>
</dbReference>
<dbReference type="InterPro" id="IPR014757">
    <property type="entry name" value="Tscrpt_reg_IclR_C"/>
</dbReference>
<evidence type="ECO:0000313" key="6">
    <source>
        <dbReference type="EMBL" id="ABC38324.1"/>
    </source>
</evidence>
<gene>
    <name evidence="6" type="ordered locus">BTH_I2865</name>
</gene>
<evidence type="ECO:0000313" key="7">
    <source>
        <dbReference type="Proteomes" id="UP000001930"/>
    </source>
</evidence>
<dbReference type="PROSITE" id="PS51077">
    <property type="entry name" value="HTH_ICLR"/>
    <property type="match status" value="1"/>
</dbReference>
<dbReference type="InterPro" id="IPR005471">
    <property type="entry name" value="Tscrpt_reg_IclR_N"/>
</dbReference>
<proteinExistence type="predicted"/>
<dbReference type="InterPro" id="IPR050707">
    <property type="entry name" value="HTH_MetabolicPath_Reg"/>
</dbReference>
<accession>Q2SUM2</accession>
<name>Q2SUM2_BURTA</name>
<reference evidence="6 7" key="1">
    <citation type="journal article" date="2005" name="BMC Genomics">
        <title>Bacterial genome adaptation to niches: divergence of the potential virulence genes in three Burkholderia species of different survival strategies.</title>
        <authorList>
            <person name="Kim H.S."/>
            <person name="Schell M.A."/>
            <person name="Yu Y."/>
            <person name="Ulrich R.L."/>
            <person name="Sarria S.H."/>
            <person name="Nierman W.C."/>
            <person name="DeShazer D."/>
        </authorList>
    </citation>
    <scope>NUCLEOTIDE SEQUENCE [LARGE SCALE GENOMIC DNA]</scope>
    <source>
        <strain evidence="7">ATCC 700388 / DSM 13276 / CCUG 48851 / CIP 106301 / E264</strain>
    </source>
</reference>
<dbReference type="EMBL" id="CP000086">
    <property type="protein sequence ID" value="ABC38324.1"/>
    <property type="molecule type" value="Genomic_DNA"/>
</dbReference>